<keyword evidence="2" id="KW-1185">Reference proteome</keyword>
<reference evidence="1 2" key="1">
    <citation type="submission" date="2018-08" db="EMBL/GenBank/DDBJ databases">
        <title>Chitinophagaceae sp. K23C18032701, a novel bacterium isolated from forest soil.</title>
        <authorList>
            <person name="Wang C."/>
        </authorList>
    </citation>
    <scope>NUCLEOTIDE SEQUENCE [LARGE SCALE GENOMIC DNA]</scope>
    <source>
        <strain evidence="1 2">K23C18032701</strain>
    </source>
</reference>
<accession>A0A3E1NNQ1</accession>
<organism evidence="1 2">
    <name type="scientific">Deminuibacter soli</name>
    <dbReference type="NCBI Taxonomy" id="2291815"/>
    <lineage>
        <taxon>Bacteria</taxon>
        <taxon>Pseudomonadati</taxon>
        <taxon>Bacteroidota</taxon>
        <taxon>Chitinophagia</taxon>
        <taxon>Chitinophagales</taxon>
        <taxon>Chitinophagaceae</taxon>
        <taxon>Deminuibacter</taxon>
    </lineage>
</organism>
<protein>
    <submittedName>
        <fullName evidence="1">Uncharacterized protein</fullName>
    </submittedName>
</protein>
<sequence>MHTKITTREELATLQAGGIIFRYPSNGDPAASFDESNKQNIDTFKIEFIHPFNNMVGLVMTGDSKALLARAGDVGHLFITTPQLITEQVWWV</sequence>
<evidence type="ECO:0000313" key="2">
    <source>
        <dbReference type="Proteomes" id="UP000261284"/>
    </source>
</evidence>
<dbReference type="OrthoDB" id="672244at2"/>
<comment type="caution">
    <text evidence="1">The sequence shown here is derived from an EMBL/GenBank/DDBJ whole genome shotgun (WGS) entry which is preliminary data.</text>
</comment>
<dbReference type="Proteomes" id="UP000261284">
    <property type="component" value="Unassembled WGS sequence"/>
</dbReference>
<name>A0A3E1NNQ1_9BACT</name>
<proteinExistence type="predicted"/>
<dbReference type="EMBL" id="QTJU01000001">
    <property type="protein sequence ID" value="RFM29561.1"/>
    <property type="molecule type" value="Genomic_DNA"/>
</dbReference>
<evidence type="ECO:0000313" key="1">
    <source>
        <dbReference type="EMBL" id="RFM29561.1"/>
    </source>
</evidence>
<dbReference type="AlphaFoldDB" id="A0A3E1NNQ1"/>
<gene>
    <name evidence="1" type="ORF">DXN05_00820</name>
</gene>
<dbReference type="RefSeq" id="WP_116845319.1">
    <property type="nucleotide sequence ID" value="NZ_QTJU01000001.1"/>
</dbReference>